<feature type="chain" id="PRO_5039182383" description="Copper amine oxidase-like N-terminal domain-containing protein" evidence="1">
    <location>
        <begin position="27"/>
        <end position="651"/>
    </location>
</feature>
<dbReference type="AlphaFoldDB" id="A0A9D1PSJ8"/>
<dbReference type="Proteomes" id="UP000824162">
    <property type="component" value="Unassembled WGS sequence"/>
</dbReference>
<dbReference type="Pfam" id="PF13540">
    <property type="entry name" value="RCC1_2"/>
    <property type="match status" value="1"/>
</dbReference>
<name>A0A9D1PSJ8_9FIRM</name>
<evidence type="ECO:0008006" key="4">
    <source>
        <dbReference type="Google" id="ProtNLM"/>
    </source>
</evidence>
<dbReference type="InterPro" id="IPR009091">
    <property type="entry name" value="RCC1/BLIP-II"/>
</dbReference>
<evidence type="ECO:0000313" key="3">
    <source>
        <dbReference type="Proteomes" id="UP000824162"/>
    </source>
</evidence>
<protein>
    <recommendedName>
        <fullName evidence="4">Copper amine oxidase-like N-terminal domain-containing protein</fullName>
    </recommendedName>
</protein>
<keyword evidence="1" id="KW-0732">Signal</keyword>
<gene>
    <name evidence="2" type="ORF">H9900_06445</name>
</gene>
<accession>A0A9D1PSJ8</accession>
<dbReference type="Gene3D" id="2.130.10.30">
    <property type="entry name" value="Regulator of chromosome condensation 1/beta-lactamase-inhibitor protein II"/>
    <property type="match status" value="1"/>
</dbReference>
<dbReference type="EMBL" id="DXIJ01000137">
    <property type="protein sequence ID" value="HIV86427.1"/>
    <property type="molecule type" value="Genomic_DNA"/>
</dbReference>
<evidence type="ECO:0000313" key="2">
    <source>
        <dbReference type="EMBL" id="HIV86427.1"/>
    </source>
</evidence>
<dbReference type="SUPFAM" id="SSF50985">
    <property type="entry name" value="RCC1/BLIP-II"/>
    <property type="match status" value="1"/>
</dbReference>
<evidence type="ECO:0000256" key="1">
    <source>
        <dbReference type="SAM" id="SignalP"/>
    </source>
</evidence>
<reference evidence="2" key="1">
    <citation type="journal article" date="2021" name="PeerJ">
        <title>Extensive microbial diversity within the chicken gut microbiome revealed by metagenomics and culture.</title>
        <authorList>
            <person name="Gilroy R."/>
            <person name="Ravi A."/>
            <person name="Getino M."/>
            <person name="Pursley I."/>
            <person name="Horton D.L."/>
            <person name="Alikhan N.F."/>
            <person name="Baker D."/>
            <person name="Gharbi K."/>
            <person name="Hall N."/>
            <person name="Watson M."/>
            <person name="Adriaenssens E.M."/>
            <person name="Foster-Nyarko E."/>
            <person name="Jarju S."/>
            <person name="Secka A."/>
            <person name="Antonio M."/>
            <person name="Oren A."/>
            <person name="Chaudhuri R.R."/>
            <person name="La Ragione R."/>
            <person name="Hildebrand F."/>
            <person name="Pallen M.J."/>
        </authorList>
    </citation>
    <scope>NUCLEOTIDE SEQUENCE</scope>
    <source>
        <strain evidence="2">5790</strain>
    </source>
</reference>
<sequence length="651" mass="72562">MLIIKNLKKFFGALFALLLISPCVSANGVIGEVYTTDIGALIDEQPISSYNFQGYTYVVAEDLRGYGFNVEWDAGTRTLMITQNADMVRTSLTPEQINIKKSDIPLWTKLFDVYETDIKTYIHGREIAACNIDGRTLIKLSDLGQFGEVVFDEEHRLAKLNVIRHGLESAYSGLSDVQELSLGDGITYTGQTEGGVPNGIGKIYDKSTLSVFPGTVNDKEYTGTFRNGEKTGYFIDEGYYTYTIGSDRGTYYSSKFGNKTATSGGVQSTEYTPGFMHEYSDYHGMKYYTDEYLTSGAASGFYRRANVDYEYLYGMLVTHYTTYTGGDLNIELRGEAPRFERFGTSEYSSLSVIDTDGNLYTAPGADESYANAVYRRRNALDGNYRDGWVLARDNKLYLINDENEQNDVLTAENVASASSGIYVDNGGGMYELTPSGEWELIDSGVRQVSGSGYVMYLKDDGSVWTYRSSNTGGSWIDGEDHSQPVQRGENARYVSTDGNICLYIDSSGTLWGFGMSYSGGLSYIDVYDFDLYDYEKSLENYVSPVKLGEDFVSVKAGDTVLGLKSDGSLWGWGSNEYGQIVKGGDEYILSPVKLAENVKDYEFSYGAVYVIYNDGSLWFWGHPYSAYSMGSDAFYEPTKCEFVYNPAKYWL</sequence>
<feature type="signal peptide" evidence="1">
    <location>
        <begin position="1"/>
        <end position="26"/>
    </location>
</feature>
<proteinExistence type="predicted"/>
<comment type="caution">
    <text evidence="2">The sequence shown here is derived from an EMBL/GenBank/DDBJ whole genome shotgun (WGS) entry which is preliminary data.</text>
</comment>
<organism evidence="2 3">
    <name type="scientific">Candidatus Monoglobus merdigallinarum</name>
    <dbReference type="NCBI Taxonomy" id="2838698"/>
    <lineage>
        <taxon>Bacteria</taxon>
        <taxon>Bacillati</taxon>
        <taxon>Bacillota</taxon>
        <taxon>Clostridia</taxon>
        <taxon>Monoglobales</taxon>
        <taxon>Monoglobaceae</taxon>
        <taxon>Monoglobus</taxon>
    </lineage>
</organism>
<reference evidence="2" key="2">
    <citation type="submission" date="2021-04" db="EMBL/GenBank/DDBJ databases">
        <authorList>
            <person name="Gilroy R."/>
        </authorList>
    </citation>
    <scope>NUCLEOTIDE SEQUENCE</scope>
    <source>
        <strain evidence="2">5790</strain>
    </source>
</reference>